<dbReference type="Pfam" id="PF12796">
    <property type="entry name" value="Ank_2"/>
    <property type="match status" value="2"/>
</dbReference>
<keyword evidence="5" id="KW-1185">Reference proteome</keyword>
<reference evidence="4 5" key="1">
    <citation type="submission" date="2024-03" db="EMBL/GenBank/DDBJ databases">
        <title>Adaptation during the transition from Ophiocordyceps entomopathogen to insect associate is accompanied by gene loss and intensified selection.</title>
        <authorList>
            <person name="Ward C.M."/>
            <person name="Onetto C.A."/>
            <person name="Borneman A.R."/>
        </authorList>
    </citation>
    <scope>NUCLEOTIDE SEQUENCE [LARGE SCALE GENOMIC DNA]</scope>
    <source>
        <strain evidence="4">AWRI1</strain>
        <tissue evidence="4">Single Adult Female</tissue>
    </source>
</reference>
<dbReference type="InterPro" id="IPR002110">
    <property type="entry name" value="Ankyrin_rpt"/>
</dbReference>
<sequence>MSNLLFAGIEYDFSRNPIEVLKDSLSQNTDGADPVSLLYDVSWDPIIQDTNEPPTKPDDAFMDPIFQAVQQNDKNSLTQILKKRKRNPLHLSSNHEKWTALHLAASKPENKECLELLLHYDSYNILVSINDQTNQGETALHIACKYGCDENARLLLRSGCNPKMKTRIGDSALHIAASKGYLKIVQYLLEYGANIRSIDNKDNLPLHLACHSGNFETACRLLEHDSSTINEKNSDGITPFMFAISNFDTHGLRFLLENGARTDIRDEFGRMAFHFATSSIHIDVFSFLIQSMNINYIEQYYLSNAFNKKGDFAFESDFTFESLTCVTIQMGPDYLNVLLNSDLPQNILQMPSFQVGIFDSIIVLSPLAYLFFQFVEKKIMHFDRCLDLLLKYNMTIMDEFKRISLPQKRRAYSFFQLFDPLSIILDTTKWPDNREHYLKLLIANGVTTDYNLQCYHNNNVLFSTFNEYKYYYDPVMCAIKKSDIETVEFLVSNSVILEPDKLCNYLIKEFLETFRSMIGDQYKAQSRASAHAIYKYLINLKPVYYKWSQRQILNRRLMFVPAAEHLHIDYLPLQIDPIYPSFSSPGRYNCDRPFPYVTAAEEFCNVKLIQLCRTTIRQQLREPTLEEQYLLALRESKNIVSSRRASLKQPLEGDVVLMVDPSLRRGFWRTAIIDRLIRSGDWQKPRRNDGSTMSTTSPSSGCSSVALLLLTIFLDSLRASKYCSVQIVQSSCRYPGLNSNTHTNEPPIPRTQFEYAY</sequence>
<dbReference type="PANTHER" id="PTHR24166:SF48">
    <property type="entry name" value="PROTEIN VAPYRIN"/>
    <property type="match status" value="1"/>
</dbReference>
<feature type="repeat" description="ANK" evidence="3">
    <location>
        <begin position="201"/>
        <end position="234"/>
    </location>
</feature>
<dbReference type="SMART" id="SM00248">
    <property type="entry name" value="ANK"/>
    <property type="match status" value="8"/>
</dbReference>
<dbReference type="AlphaFoldDB" id="A0AAN9T4Y6"/>
<protein>
    <recommendedName>
        <fullName evidence="6">DUF5641 domain-containing protein</fullName>
    </recommendedName>
</protein>
<gene>
    <name evidence="4" type="ORF">V9T40_011213</name>
</gene>
<dbReference type="PROSITE" id="PS50088">
    <property type="entry name" value="ANK_REPEAT"/>
    <property type="match status" value="4"/>
</dbReference>
<comment type="caution">
    <text evidence="4">The sequence shown here is derived from an EMBL/GenBank/DDBJ whole genome shotgun (WGS) entry which is preliminary data.</text>
</comment>
<dbReference type="InterPro" id="IPR050889">
    <property type="entry name" value="Dendritic_Spine_Reg/Scaffold"/>
</dbReference>
<dbReference type="InterPro" id="IPR036770">
    <property type="entry name" value="Ankyrin_rpt-contain_sf"/>
</dbReference>
<dbReference type="Gene3D" id="1.25.40.20">
    <property type="entry name" value="Ankyrin repeat-containing domain"/>
    <property type="match status" value="2"/>
</dbReference>
<evidence type="ECO:0000256" key="3">
    <source>
        <dbReference type="PROSITE-ProRule" id="PRU00023"/>
    </source>
</evidence>
<organism evidence="4 5">
    <name type="scientific">Parthenolecanium corni</name>
    <dbReference type="NCBI Taxonomy" id="536013"/>
    <lineage>
        <taxon>Eukaryota</taxon>
        <taxon>Metazoa</taxon>
        <taxon>Ecdysozoa</taxon>
        <taxon>Arthropoda</taxon>
        <taxon>Hexapoda</taxon>
        <taxon>Insecta</taxon>
        <taxon>Pterygota</taxon>
        <taxon>Neoptera</taxon>
        <taxon>Paraneoptera</taxon>
        <taxon>Hemiptera</taxon>
        <taxon>Sternorrhyncha</taxon>
        <taxon>Coccoidea</taxon>
        <taxon>Coccidae</taxon>
        <taxon>Parthenolecanium</taxon>
    </lineage>
</organism>
<keyword evidence="1" id="KW-0677">Repeat</keyword>
<evidence type="ECO:0000256" key="2">
    <source>
        <dbReference type="ARBA" id="ARBA00023043"/>
    </source>
</evidence>
<feature type="repeat" description="ANK" evidence="3">
    <location>
        <begin position="135"/>
        <end position="167"/>
    </location>
</feature>
<dbReference type="Pfam" id="PF13637">
    <property type="entry name" value="Ank_4"/>
    <property type="match status" value="1"/>
</dbReference>
<evidence type="ECO:0000256" key="1">
    <source>
        <dbReference type="ARBA" id="ARBA00022737"/>
    </source>
</evidence>
<dbReference type="PROSITE" id="PS50297">
    <property type="entry name" value="ANK_REP_REGION"/>
    <property type="match status" value="3"/>
</dbReference>
<evidence type="ECO:0000313" key="4">
    <source>
        <dbReference type="EMBL" id="KAK7574022.1"/>
    </source>
</evidence>
<dbReference type="EMBL" id="JBBCAQ010000037">
    <property type="protein sequence ID" value="KAK7574022.1"/>
    <property type="molecule type" value="Genomic_DNA"/>
</dbReference>
<evidence type="ECO:0008006" key="6">
    <source>
        <dbReference type="Google" id="ProtNLM"/>
    </source>
</evidence>
<proteinExistence type="predicted"/>
<dbReference type="PANTHER" id="PTHR24166">
    <property type="entry name" value="ROLLING PEBBLES, ISOFORM B"/>
    <property type="match status" value="1"/>
</dbReference>
<evidence type="ECO:0000313" key="5">
    <source>
        <dbReference type="Proteomes" id="UP001367676"/>
    </source>
</evidence>
<dbReference type="SUPFAM" id="SSF48403">
    <property type="entry name" value="Ankyrin repeat"/>
    <property type="match status" value="1"/>
</dbReference>
<accession>A0AAN9T4Y6</accession>
<keyword evidence="2 3" id="KW-0040">ANK repeat</keyword>
<feature type="repeat" description="ANK" evidence="3">
    <location>
        <begin position="235"/>
        <end position="267"/>
    </location>
</feature>
<name>A0AAN9T4Y6_9HEMI</name>
<feature type="repeat" description="ANK" evidence="3">
    <location>
        <begin position="168"/>
        <end position="200"/>
    </location>
</feature>
<dbReference type="Proteomes" id="UP001367676">
    <property type="component" value="Unassembled WGS sequence"/>
</dbReference>